<evidence type="ECO:0000256" key="2">
    <source>
        <dbReference type="SAM" id="Phobius"/>
    </source>
</evidence>
<accession>A0A6S7D2F7</accession>
<keyword evidence="2" id="KW-0472">Membrane</keyword>
<keyword evidence="2" id="KW-1133">Transmembrane helix</keyword>
<gene>
    <name evidence="3" type="ORF">LMG28614_06005</name>
</gene>
<dbReference type="Proteomes" id="UP000494365">
    <property type="component" value="Unassembled WGS sequence"/>
</dbReference>
<organism evidence="3 4">
    <name type="scientific">Paraburkholderia ultramafica</name>
    <dbReference type="NCBI Taxonomy" id="1544867"/>
    <lineage>
        <taxon>Bacteria</taxon>
        <taxon>Pseudomonadati</taxon>
        <taxon>Pseudomonadota</taxon>
        <taxon>Betaproteobacteria</taxon>
        <taxon>Burkholderiales</taxon>
        <taxon>Burkholderiaceae</taxon>
        <taxon>Paraburkholderia</taxon>
    </lineage>
</organism>
<feature type="compositionally biased region" description="Low complexity" evidence="1">
    <location>
        <begin position="234"/>
        <end position="246"/>
    </location>
</feature>
<dbReference type="EMBL" id="CADIKK010000038">
    <property type="protein sequence ID" value="CAB3804304.1"/>
    <property type="molecule type" value="Genomic_DNA"/>
</dbReference>
<keyword evidence="2" id="KW-0812">Transmembrane</keyword>
<evidence type="ECO:0000256" key="1">
    <source>
        <dbReference type="SAM" id="MobiDB-lite"/>
    </source>
</evidence>
<feature type="region of interest" description="Disordered" evidence="1">
    <location>
        <begin position="1"/>
        <end position="30"/>
    </location>
</feature>
<proteinExistence type="predicted"/>
<keyword evidence="4" id="KW-1185">Reference proteome</keyword>
<feature type="region of interest" description="Disordered" evidence="1">
    <location>
        <begin position="215"/>
        <end position="253"/>
    </location>
</feature>
<sequence length="253" mass="26755">MPYNFDWRFPSDAQGPTSQPEKSPAQTPPVRSGFRYAQLVDPVAHAPGHHLCTVYFRKNDTTFCLQMIEGRLRNEVIFRGISRSRGQPSNMQLFTLSGPLIDQLNLLAEGVELAGGPAFPSVTLHRFRRQNESEAESTLPDIEFHIYPLPIRSVDGRNPDSLLLTPTGEGHDISEIAVIGLSEGWIGWAIAAGALIGVIAVVAYAVSRGASVSASGGVSSPAGSASGNLNISQGASGPRDAGSDDGSPPPTGP</sequence>
<evidence type="ECO:0000313" key="3">
    <source>
        <dbReference type="EMBL" id="CAB3804304.1"/>
    </source>
</evidence>
<protein>
    <submittedName>
        <fullName evidence="3">Uncharacterized protein</fullName>
    </submittedName>
</protein>
<feature type="compositionally biased region" description="Polar residues" evidence="1">
    <location>
        <begin position="14"/>
        <end position="25"/>
    </location>
</feature>
<evidence type="ECO:0000313" key="4">
    <source>
        <dbReference type="Proteomes" id="UP000494365"/>
    </source>
</evidence>
<dbReference type="RefSeq" id="WP_175152975.1">
    <property type="nucleotide sequence ID" value="NZ_CADIKK010000038.1"/>
</dbReference>
<dbReference type="AlphaFoldDB" id="A0A6S7D2F7"/>
<name>A0A6S7D2F7_9BURK</name>
<feature type="compositionally biased region" description="Low complexity" evidence="1">
    <location>
        <begin position="215"/>
        <end position="227"/>
    </location>
</feature>
<reference evidence="3 4" key="1">
    <citation type="submission" date="2020-04" db="EMBL/GenBank/DDBJ databases">
        <authorList>
            <person name="De Canck E."/>
        </authorList>
    </citation>
    <scope>NUCLEOTIDE SEQUENCE [LARGE SCALE GENOMIC DNA]</scope>
    <source>
        <strain evidence="3 4">LMG 28614</strain>
    </source>
</reference>
<feature type="transmembrane region" description="Helical" evidence="2">
    <location>
        <begin position="185"/>
        <end position="206"/>
    </location>
</feature>